<evidence type="ECO:0000313" key="2">
    <source>
        <dbReference type="Proteomes" id="UP001333996"/>
    </source>
</evidence>
<dbReference type="EMBL" id="JAYWVC010000033">
    <property type="protein sequence ID" value="MED7822974.1"/>
    <property type="molecule type" value="Genomic_DNA"/>
</dbReference>
<comment type="caution">
    <text evidence="1">The sequence shown here is derived from an EMBL/GenBank/DDBJ whole genome shotgun (WGS) entry which is preliminary data.</text>
</comment>
<evidence type="ECO:0008006" key="3">
    <source>
        <dbReference type="Google" id="ProtNLM"/>
    </source>
</evidence>
<evidence type="ECO:0000313" key="1">
    <source>
        <dbReference type="EMBL" id="MED7822974.1"/>
    </source>
</evidence>
<organism evidence="1 2">
    <name type="scientific">Streptomyces chiangmaiensis</name>
    <dbReference type="NCBI Taxonomy" id="766497"/>
    <lineage>
        <taxon>Bacteria</taxon>
        <taxon>Bacillati</taxon>
        <taxon>Actinomycetota</taxon>
        <taxon>Actinomycetes</taxon>
        <taxon>Kitasatosporales</taxon>
        <taxon>Streptomycetaceae</taxon>
        <taxon>Streptomyces</taxon>
    </lineage>
</organism>
<reference evidence="1" key="1">
    <citation type="submission" date="2024-01" db="EMBL/GenBank/DDBJ databases">
        <title>First draft genome sequence data of TA4-1, the type strain of Gram-positive actinobacterium Streptomyces chiangmaiensis.</title>
        <authorList>
            <person name="Yasawong M."/>
            <person name="Nantapong N."/>
        </authorList>
    </citation>
    <scope>NUCLEOTIDE SEQUENCE</scope>
    <source>
        <strain evidence="1">TA4-1</strain>
    </source>
</reference>
<dbReference type="Proteomes" id="UP001333996">
    <property type="component" value="Unassembled WGS sequence"/>
</dbReference>
<proteinExistence type="predicted"/>
<protein>
    <recommendedName>
        <fullName evidence="3">Holin</fullName>
    </recommendedName>
</protein>
<gene>
    <name evidence="1" type="ORF">VXC91_13530</name>
</gene>
<dbReference type="RefSeq" id="WP_329507396.1">
    <property type="nucleotide sequence ID" value="NZ_BAAAYZ010000019.1"/>
</dbReference>
<accession>A0ABU7FFU8</accession>
<sequence>MYDATRRALRTALQTLVAIIPLLAEDPSLSDVPALAGVVAAATVLSRLMAVPAVERLLPHWLRKEGGP</sequence>
<name>A0ABU7FFU8_9ACTN</name>
<keyword evidence="2" id="KW-1185">Reference proteome</keyword>